<feature type="compositionally biased region" description="Basic and acidic residues" evidence="1">
    <location>
        <begin position="8"/>
        <end position="25"/>
    </location>
</feature>
<organism evidence="2 3">
    <name type="scientific">Papaver somniferum</name>
    <name type="common">Opium poppy</name>
    <dbReference type="NCBI Taxonomy" id="3469"/>
    <lineage>
        <taxon>Eukaryota</taxon>
        <taxon>Viridiplantae</taxon>
        <taxon>Streptophyta</taxon>
        <taxon>Embryophyta</taxon>
        <taxon>Tracheophyta</taxon>
        <taxon>Spermatophyta</taxon>
        <taxon>Magnoliopsida</taxon>
        <taxon>Ranunculales</taxon>
        <taxon>Papaveraceae</taxon>
        <taxon>Papaveroideae</taxon>
        <taxon>Papaver</taxon>
    </lineage>
</organism>
<name>A0A4Y7KC34_PAPSO</name>
<dbReference type="Gramene" id="RZC70934">
    <property type="protein sequence ID" value="RZC70934"/>
    <property type="gene ID" value="C5167_034234"/>
</dbReference>
<dbReference type="Proteomes" id="UP000316621">
    <property type="component" value="Chromosome 7"/>
</dbReference>
<accession>A0A4Y7KC34</accession>
<dbReference type="AlphaFoldDB" id="A0A4Y7KC34"/>
<proteinExistence type="predicted"/>
<evidence type="ECO:0000313" key="2">
    <source>
        <dbReference type="EMBL" id="RZC70934.1"/>
    </source>
</evidence>
<gene>
    <name evidence="2" type="ORF">C5167_034234</name>
</gene>
<protein>
    <submittedName>
        <fullName evidence="2">Uncharacterized protein</fullName>
    </submittedName>
</protein>
<dbReference type="EMBL" id="CM010721">
    <property type="protein sequence ID" value="RZC70934.1"/>
    <property type="molecule type" value="Genomic_DNA"/>
</dbReference>
<feature type="region of interest" description="Disordered" evidence="1">
    <location>
        <begin position="1"/>
        <end position="29"/>
    </location>
</feature>
<reference evidence="2 3" key="1">
    <citation type="journal article" date="2018" name="Science">
        <title>The opium poppy genome and morphinan production.</title>
        <authorList>
            <person name="Guo L."/>
            <person name="Winzer T."/>
            <person name="Yang X."/>
            <person name="Li Y."/>
            <person name="Ning Z."/>
            <person name="He Z."/>
            <person name="Teodor R."/>
            <person name="Lu Y."/>
            <person name="Bowser T.A."/>
            <person name="Graham I.A."/>
            <person name="Ye K."/>
        </authorList>
    </citation>
    <scope>NUCLEOTIDE SEQUENCE [LARGE SCALE GENOMIC DNA]</scope>
    <source>
        <strain evidence="3">cv. HN1</strain>
        <tissue evidence="2">Leaves</tissue>
    </source>
</reference>
<evidence type="ECO:0000256" key="1">
    <source>
        <dbReference type="SAM" id="MobiDB-lite"/>
    </source>
</evidence>
<keyword evidence="3" id="KW-1185">Reference proteome</keyword>
<evidence type="ECO:0000313" key="3">
    <source>
        <dbReference type="Proteomes" id="UP000316621"/>
    </source>
</evidence>
<sequence length="295" mass="33544">MEFNFHGSKVEEGPSEISTRKREISTDEQTEILEGSQTSMDNETLIKRLGRISNKMLPLKVQEIQPKVATPTKDVIARIQKKILKKPIATESLQSSIENLVDNMPLGNLEKSIENLVDHISASVVQSTDLEGSIFKKDSKHKEKKERANPIISPVSDKEKSKMRSTIASTSKTQLTREVSKIKMRSTGTQLKKNVNKTKLFLQMEECQQDVVLKFLKKATTTSIAFKVTSMFDGEDEFRVCISGKCIEDLMFNAFLDANILIYKVYKLKKAFEKDTINKYIKVLYLDAKSLVIHY</sequence>